<name>A0A7M2XVX9_9NOCA</name>
<evidence type="ECO:0000256" key="7">
    <source>
        <dbReference type="RuleBase" id="RU363032"/>
    </source>
</evidence>
<geneLocation type="plasmid" evidence="9 10">
    <name>pSID</name>
</geneLocation>
<dbReference type="SUPFAM" id="SSF161098">
    <property type="entry name" value="MetI-like"/>
    <property type="match status" value="1"/>
</dbReference>
<dbReference type="RefSeq" id="WP_193904194.1">
    <property type="nucleotide sequence ID" value="NZ_CP063453.1"/>
</dbReference>
<dbReference type="PROSITE" id="PS50928">
    <property type="entry name" value="ABC_TM1"/>
    <property type="match status" value="1"/>
</dbReference>
<keyword evidence="5 7" id="KW-1133">Transmembrane helix</keyword>
<dbReference type="GO" id="GO:0005886">
    <property type="term" value="C:plasma membrane"/>
    <property type="evidence" value="ECO:0007669"/>
    <property type="project" value="UniProtKB-SubCell"/>
</dbReference>
<feature type="transmembrane region" description="Helical" evidence="7">
    <location>
        <begin position="73"/>
        <end position="99"/>
    </location>
</feature>
<dbReference type="GO" id="GO:0055085">
    <property type="term" value="P:transmembrane transport"/>
    <property type="evidence" value="ECO:0007669"/>
    <property type="project" value="InterPro"/>
</dbReference>
<comment type="subcellular location">
    <subcellularLocation>
        <location evidence="1 7">Cell membrane</location>
        <topology evidence="1 7">Multi-pass membrane protein</topology>
    </subcellularLocation>
</comment>
<keyword evidence="3" id="KW-1003">Cell membrane</keyword>
<dbReference type="PANTHER" id="PTHR43386">
    <property type="entry name" value="OLIGOPEPTIDE TRANSPORT SYSTEM PERMEASE PROTEIN APPC"/>
    <property type="match status" value="1"/>
</dbReference>
<evidence type="ECO:0000256" key="3">
    <source>
        <dbReference type="ARBA" id="ARBA00022475"/>
    </source>
</evidence>
<dbReference type="Pfam" id="PF00528">
    <property type="entry name" value="BPD_transp_1"/>
    <property type="match status" value="1"/>
</dbReference>
<organism evidence="9 10">
    <name type="scientific">Rhodococcus pyridinivorans</name>
    <dbReference type="NCBI Taxonomy" id="103816"/>
    <lineage>
        <taxon>Bacteria</taxon>
        <taxon>Bacillati</taxon>
        <taxon>Actinomycetota</taxon>
        <taxon>Actinomycetes</taxon>
        <taxon>Mycobacteriales</taxon>
        <taxon>Nocardiaceae</taxon>
        <taxon>Rhodococcus</taxon>
    </lineage>
</organism>
<feature type="domain" description="ABC transmembrane type-1" evidence="8">
    <location>
        <begin position="71"/>
        <end position="261"/>
    </location>
</feature>
<evidence type="ECO:0000256" key="5">
    <source>
        <dbReference type="ARBA" id="ARBA00022989"/>
    </source>
</evidence>
<gene>
    <name evidence="9" type="ORF">INP59_27615</name>
</gene>
<protein>
    <submittedName>
        <fullName evidence="9">ABC transporter permease</fullName>
    </submittedName>
</protein>
<accession>A0A7M2XVX9</accession>
<dbReference type="InterPro" id="IPR050366">
    <property type="entry name" value="BP-dependent_transpt_permease"/>
</dbReference>
<feature type="transmembrane region" description="Helical" evidence="7">
    <location>
        <begin position="12"/>
        <end position="31"/>
    </location>
</feature>
<keyword evidence="2 7" id="KW-0813">Transport</keyword>
<evidence type="ECO:0000313" key="10">
    <source>
        <dbReference type="Proteomes" id="UP000593818"/>
    </source>
</evidence>
<evidence type="ECO:0000256" key="2">
    <source>
        <dbReference type="ARBA" id="ARBA00022448"/>
    </source>
</evidence>
<keyword evidence="10" id="KW-1185">Reference proteome</keyword>
<feature type="transmembrane region" description="Helical" evidence="7">
    <location>
        <begin position="120"/>
        <end position="143"/>
    </location>
</feature>
<dbReference type="EMBL" id="CP063453">
    <property type="protein sequence ID" value="QOW01926.1"/>
    <property type="molecule type" value="Genomic_DNA"/>
</dbReference>
<dbReference type="CDD" id="cd06261">
    <property type="entry name" value="TM_PBP2"/>
    <property type="match status" value="1"/>
</dbReference>
<dbReference type="InterPro" id="IPR035906">
    <property type="entry name" value="MetI-like_sf"/>
</dbReference>
<evidence type="ECO:0000256" key="4">
    <source>
        <dbReference type="ARBA" id="ARBA00022692"/>
    </source>
</evidence>
<dbReference type="PANTHER" id="PTHR43386:SF23">
    <property type="entry name" value="ABC TRANSPORTER"/>
    <property type="match status" value="1"/>
</dbReference>
<dbReference type="Gene3D" id="1.10.3720.10">
    <property type="entry name" value="MetI-like"/>
    <property type="match status" value="1"/>
</dbReference>
<dbReference type="Proteomes" id="UP000593818">
    <property type="component" value="Plasmid pSID"/>
</dbReference>
<comment type="similarity">
    <text evidence="7">Belongs to the binding-protein-dependent transport system permease family.</text>
</comment>
<sequence>MRNLRHRPHSLIGAIVVLTVIAVYALAVPMLTGTNPGLTDFAAAYQPPSGSHWFGTDLAGRDLFVRTAAGLRVSLVIAAVCAVASAAVGVAVGVTAGALGGWIDRIVMRLVDGINALPHLLLGIVVVALYPGNLVAIVASIALTHWTQVARIARAEVRAARSATYLEAARLSGATRTRIAITHLVPAAAGQGIVAVILLLPHAIWHESTLSFLGLGLPPDQASVGTLLQDARAAVLTGAWWTLLFPAAALIVTTLAVAVVGAAVDHRITPPLPERAIR</sequence>
<feature type="transmembrane region" description="Helical" evidence="7">
    <location>
        <begin position="239"/>
        <end position="264"/>
    </location>
</feature>
<evidence type="ECO:0000259" key="8">
    <source>
        <dbReference type="PROSITE" id="PS50928"/>
    </source>
</evidence>
<keyword evidence="4 7" id="KW-0812">Transmembrane</keyword>
<keyword evidence="6 7" id="KW-0472">Membrane</keyword>
<dbReference type="AlphaFoldDB" id="A0A7M2XVX9"/>
<evidence type="ECO:0000313" key="9">
    <source>
        <dbReference type="EMBL" id="QOW01926.1"/>
    </source>
</evidence>
<evidence type="ECO:0000256" key="6">
    <source>
        <dbReference type="ARBA" id="ARBA00023136"/>
    </source>
</evidence>
<keyword evidence="9" id="KW-0614">Plasmid</keyword>
<proteinExistence type="inferred from homology"/>
<reference evidence="9 10" key="1">
    <citation type="submission" date="2020-10" db="EMBL/GenBank/DDBJ databases">
        <title>Whole genome sequence of oil-degrading bacteria Rhodococcus pyridinivorans strain 5Ap.</title>
        <authorList>
            <person name="Akhremchuk A.E."/>
            <person name="Valentovich L.N."/>
            <person name="Charniauskaya M.I."/>
            <person name="Bukliarevich H.A."/>
            <person name="Titok M.A."/>
        </authorList>
    </citation>
    <scope>NUCLEOTIDE SEQUENCE [LARGE SCALE GENOMIC DNA]</scope>
    <source>
        <strain evidence="9 10">5Ap</strain>
        <plasmid evidence="9 10">pSID</plasmid>
    </source>
</reference>
<evidence type="ECO:0000256" key="1">
    <source>
        <dbReference type="ARBA" id="ARBA00004651"/>
    </source>
</evidence>
<dbReference type="InterPro" id="IPR000515">
    <property type="entry name" value="MetI-like"/>
</dbReference>